<dbReference type="PROSITE" id="PS00107">
    <property type="entry name" value="PROTEIN_KINASE_ATP"/>
    <property type="match status" value="1"/>
</dbReference>
<evidence type="ECO:0000256" key="7">
    <source>
        <dbReference type="PROSITE-ProRule" id="PRU10141"/>
    </source>
</evidence>
<dbReference type="GO" id="GO:0004674">
    <property type="term" value="F:protein serine/threonine kinase activity"/>
    <property type="evidence" value="ECO:0007669"/>
    <property type="project" value="UniProtKB-KW"/>
</dbReference>
<dbReference type="Proteomes" id="UP000095751">
    <property type="component" value="Unassembled WGS sequence"/>
</dbReference>
<dbReference type="Gene3D" id="3.30.200.20">
    <property type="entry name" value="Phosphorylase Kinase, domain 1"/>
    <property type="match status" value="1"/>
</dbReference>
<dbReference type="GO" id="GO:0005524">
    <property type="term" value="F:ATP binding"/>
    <property type="evidence" value="ECO:0007669"/>
    <property type="project" value="UniProtKB-UniRule"/>
</dbReference>
<name>A0A1E7FT77_9STRA</name>
<dbReference type="PANTHER" id="PTHR11042:SF190">
    <property type="entry name" value="MITOSIS INHIBITOR PROTEIN KINASE MIK1"/>
    <property type="match status" value="1"/>
</dbReference>
<dbReference type="Pfam" id="PF00069">
    <property type="entry name" value="Pkinase"/>
    <property type="match status" value="1"/>
</dbReference>
<dbReference type="PROSITE" id="PS50011">
    <property type="entry name" value="PROTEIN_KINASE_DOM"/>
    <property type="match status" value="1"/>
</dbReference>
<dbReference type="InterPro" id="IPR011009">
    <property type="entry name" value="Kinase-like_dom_sf"/>
</dbReference>
<dbReference type="AlphaFoldDB" id="A0A1E7FT77"/>
<evidence type="ECO:0000256" key="8">
    <source>
        <dbReference type="RuleBase" id="RU000304"/>
    </source>
</evidence>
<dbReference type="InterPro" id="IPR050339">
    <property type="entry name" value="CC_SR_Kinase"/>
</dbReference>
<feature type="domain" description="Protein kinase" evidence="10">
    <location>
        <begin position="21"/>
        <end position="302"/>
    </location>
</feature>
<keyword evidence="12" id="KW-1185">Reference proteome</keyword>
<organism evidence="11 12">
    <name type="scientific">Fragilariopsis cylindrus CCMP1102</name>
    <dbReference type="NCBI Taxonomy" id="635003"/>
    <lineage>
        <taxon>Eukaryota</taxon>
        <taxon>Sar</taxon>
        <taxon>Stramenopiles</taxon>
        <taxon>Ochrophyta</taxon>
        <taxon>Bacillariophyta</taxon>
        <taxon>Bacillariophyceae</taxon>
        <taxon>Bacillariophycidae</taxon>
        <taxon>Bacillariales</taxon>
        <taxon>Bacillariaceae</taxon>
        <taxon>Fragilariopsis</taxon>
    </lineage>
</organism>
<dbReference type="InterPro" id="IPR000719">
    <property type="entry name" value="Prot_kinase_dom"/>
</dbReference>
<dbReference type="OrthoDB" id="5337378at2759"/>
<dbReference type="PROSITE" id="PS00108">
    <property type="entry name" value="PROTEIN_KINASE_ST"/>
    <property type="match status" value="1"/>
</dbReference>
<dbReference type="Gene3D" id="1.10.510.10">
    <property type="entry name" value="Transferase(Phosphotransferase) domain 1"/>
    <property type="match status" value="1"/>
</dbReference>
<keyword evidence="4 7" id="KW-0067">ATP-binding</keyword>
<feature type="compositionally biased region" description="Polar residues" evidence="9">
    <location>
        <begin position="326"/>
        <end position="343"/>
    </location>
</feature>
<dbReference type="GO" id="GO:0005737">
    <property type="term" value="C:cytoplasm"/>
    <property type="evidence" value="ECO:0007669"/>
    <property type="project" value="TreeGrafter"/>
</dbReference>
<keyword evidence="5" id="KW-0652">Protein synthesis inhibitor</keyword>
<keyword evidence="1" id="KW-0808">Transferase</keyword>
<dbReference type="SUPFAM" id="SSF56112">
    <property type="entry name" value="Protein kinase-like (PK-like)"/>
    <property type="match status" value="1"/>
</dbReference>
<dbReference type="PANTHER" id="PTHR11042">
    <property type="entry name" value="EUKARYOTIC TRANSLATION INITIATION FACTOR 2-ALPHA KINASE EIF2-ALPHA KINASE -RELATED"/>
    <property type="match status" value="1"/>
</dbReference>
<evidence type="ECO:0000313" key="12">
    <source>
        <dbReference type="Proteomes" id="UP000095751"/>
    </source>
</evidence>
<comment type="similarity">
    <text evidence="6">Belongs to the protein kinase superfamily. Ser/Thr protein kinase family. GCN2 subfamily.</text>
</comment>
<reference evidence="11 12" key="1">
    <citation type="submission" date="2016-09" db="EMBL/GenBank/DDBJ databases">
        <title>Extensive genetic diversity and differential bi-allelic expression allows diatom success in the polar Southern Ocean.</title>
        <authorList>
            <consortium name="DOE Joint Genome Institute"/>
            <person name="Mock T."/>
            <person name="Otillar R.P."/>
            <person name="Strauss J."/>
            <person name="Dupont C."/>
            <person name="Frickenhaus S."/>
            <person name="Maumus F."/>
            <person name="Mcmullan M."/>
            <person name="Sanges R."/>
            <person name="Schmutz J."/>
            <person name="Toseland A."/>
            <person name="Valas R."/>
            <person name="Veluchamy A."/>
            <person name="Ward B.J."/>
            <person name="Allen A."/>
            <person name="Barry K."/>
            <person name="Falciatore A."/>
            <person name="Ferrante M."/>
            <person name="Fortunato A.E."/>
            <person name="Gloeckner G."/>
            <person name="Gruber A."/>
            <person name="Hipkin R."/>
            <person name="Janech M."/>
            <person name="Kroth P."/>
            <person name="Leese F."/>
            <person name="Lindquist E."/>
            <person name="Lyon B.R."/>
            <person name="Martin J."/>
            <person name="Mayer C."/>
            <person name="Parker M."/>
            <person name="Quesneville H."/>
            <person name="Raymond J."/>
            <person name="Uhlig C."/>
            <person name="Valentin K.U."/>
            <person name="Worden A.Z."/>
            <person name="Armbrust E.V."/>
            <person name="Bowler C."/>
            <person name="Green B."/>
            <person name="Moulton V."/>
            <person name="Van Oosterhout C."/>
            <person name="Grigoriev I."/>
        </authorList>
    </citation>
    <scope>NUCLEOTIDE SEQUENCE [LARGE SCALE GENOMIC DNA]</scope>
    <source>
        <strain evidence="11 12">CCMP1102</strain>
    </source>
</reference>
<feature type="region of interest" description="Disordered" evidence="9">
    <location>
        <begin position="320"/>
        <end position="363"/>
    </location>
</feature>
<keyword evidence="8" id="KW-0723">Serine/threonine-protein kinase</keyword>
<evidence type="ECO:0000256" key="6">
    <source>
        <dbReference type="ARBA" id="ARBA00037982"/>
    </source>
</evidence>
<dbReference type="InterPro" id="IPR017441">
    <property type="entry name" value="Protein_kinase_ATP_BS"/>
</dbReference>
<evidence type="ECO:0000313" key="11">
    <source>
        <dbReference type="EMBL" id="OEU21382.1"/>
    </source>
</evidence>
<dbReference type="InterPro" id="IPR008271">
    <property type="entry name" value="Ser/Thr_kinase_AS"/>
</dbReference>
<keyword evidence="3 11" id="KW-0418">Kinase</keyword>
<keyword evidence="2 7" id="KW-0547">Nucleotide-binding</keyword>
<sequence>MRRLPSPTQDVNTVISFSEDFEILSSLGSGTFADVYKVRLKSDDHLYAVKRNRRQFRGKRDRDMALAEVQSMQQLQSVFANTSDENAHKANLEKNCYSLYLLFFHRAWQEDGYFYSQTELCSGSQLDAFGRIVPNMTAWKICHDISAGLSHIHSHGIVHQDIKPSNIFLVANARFGAMCKIGDFGMAGSIGSSGDGQEGDARYMPPELLTSATRHTSSDIFSLGLTLYEIAMEEDIEMPSEGPHWHQLRSSNEPKLPSCRGDNLQLLLQSMTNPDETRRPTADTILENENVNIAGHDVDTFLQDYIKDVEEYDRKEEIRLAEHQTNEQTPRNGQRSTVRSPSLNMLIPAPPTLFSPPAKFIQS</sequence>
<dbReference type="InParanoid" id="A0A1E7FT77"/>
<dbReference type="GO" id="GO:0017148">
    <property type="term" value="P:negative regulation of translation"/>
    <property type="evidence" value="ECO:0007669"/>
    <property type="project" value="UniProtKB-KW"/>
</dbReference>
<dbReference type="KEGG" id="fcy:FRACYDRAFT_180801"/>
<evidence type="ECO:0000256" key="4">
    <source>
        <dbReference type="ARBA" id="ARBA00022840"/>
    </source>
</evidence>
<dbReference type="SMART" id="SM00220">
    <property type="entry name" value="S_TKc"/>
    <property type="match status" value="1"/>
</dbReference>
<feature type="binding site" evidence="7">
    <location>
        <position position="50"/>
    </location>
    <ligand>
        <name>ATP</name>
        <dbReference type="ChEBI" id="CHEBI:30616"/>
    </ligand>
</feature>
<gene>
    <name evidence="11" type="primary">MYT1</name>
    <name evidence="11" type="ORF">FRACYDRAFT_180801</name>
</gene>
<evidence type="ECO:0000256" key="9">
    <source>
        <dbReference type="SAM" id="MobiDB-lite"/>
    </source>
</evidence>
<dbReference type="GO" id="GO:0005634">
    <property type="term" value="C:nucleus"/>
    <property type="evidence" value="ECO:0007669"/>
    <property type="project" value="TreeGrafter"/>
</dbReference>
<proteinExistence type="inferred from homology"/>
<dbReference type="EMBL" id="KV784354">
    <property type="protein sequence ID" value="OEU21382.1"/>
    <property type="molecule type" value="Genomic_DNA"/>
</dbReference>
<evidence type="ECO:0000256" key="1">
    <source>
        <dbReference type="ARBA" id="ARBA00022679"/>
    </source>
</evidence>
<protein>
    <submittedName>
        <fullName evidence="11">Kinase-like protein</fullName>
    </submittedName>
</protein>
<evidence type="ECO:0000256" key="5">
    <source>
        <dbReference type="ARBA" id="ARBA00023193"/>
    </source>
</evidence>
<evidence type="ECO:0000256" key="3">
    <source>
        <dbReference type="ARBA" id="ARBA00022777"/>
    </source>
</evidence>
<evidence type="ECO:0000259" key="10">
    <source>
        <dbReference type="PROSITE" id="PS50011"/>
    </source>
</evidence>
<evidence type="ECO:0000256" key="2">
    <source>
        <dbReference type="ARBA" id="ARBA00022741"/>
    </source>
</evidence>
<accession>A0A1E7FT77</accession>